<dbReference type="Proteomes" id="UP001215549">
    <property type="component" value="Chromosome"/>
</dbReference>
<feature type="transmembrane region" description="Helical" evidence="1">
    <location>
        <begin position="178"/>
        <end position="199"/>
    </location>
</feature>
<protein>
    <submittedName>
        <fullName evidence="2">Uncharacterized protein</fullName>
    </submittedName>
</protein>
<evidence type="ECO:0000313" key="2">
    <source>
        <dbReference type="EMBL" id="SIS88517.1"/>
    </source>
</evidence>
<proteinExistence type="predicted"/>
<evidence type="ECO:0000313" key="5">
    <source>
        <dbReference type="Proteomes" id="UP001215549"/>
    </source>
</evidence>
<feature type="transmembrane region" description="Helical" evidence="1">
    <location>
        <begin position="95"/>
        <end position="118"/>
    </location>
</feature>
<name>A0AA45W4W6_9RHOB</name>
<reference evidence="3 5" key="2">
    <citation type="submission" date="2021-01" db="EMBL/GenBank/DDBJ databases">
        <title>Biogeographic distribution of Paracoccus.</title>
        <authorList>
            <person name="Hollensteiner J."/>
            <person name="Leineberger J."/>
            <person name="Brinkhoff T."/>
            <person name="Daniel R."/>
        </authorList>
    </citation>
    <scope>NUCLEOTIDE SEQUENCE [LARGE SCALE GENOMIC DNA]</scope>
    <source>
        <strain evidence="3 5">DSM 18447</strain>
    </source>
</reference>
<feature type="transmembrane region" description="Helical" evidence="1">
    <location>
        <begin position="21"/>
        <end position="42"/>
    </location>
</feature>
<dbReference type="RefSeq" id="WP_076526209.1">
    <property type="nucleotide sequence ID" value="NZ_CP067140.1"/>
</dbReference>
<keyword evidence="1" id="KW-0812">Transmembrane</keyword>
<feature type="transmembrane region" description="Helical" evidence="1">
    <location>
        <begin position="219"/>
        <end position="248"/>
    </location>
</feature>
<keyword evidence="5" id="KW-1185">Reference proteome</keyword>
<keyword evidence="1" id="KW-0472">Membrane</keyword>
<organism evidence="2 4">
    <name type="scientific">Paracoccus saliphilus</name>
    <dbReference type="NCBI Taxonomy" id="405559"/>
    <lineage>
        <taxon>Bacteria</taxon>
        <taxon>Pseudomonadati</taxon>
        <taxon>Pseudomonadota</taxon>
        <taxon>Alphaproteobacteria</taxon>
        <taxon>Rhodobacterales</taxon>
        <taxon>Paracoccaceae</taxon>
        <taxon>Paracoccus</taxon>
    </lineage>
</organism>
<keyword evidence="1" id="KW-1133">Transmembrane helix</keyword>
<feature type="transmembrane region" description="Helical" evidence="1">
    <location>
        <begin position="138"/>
        <end position="157"/>
    </location>
</feature>
<sequence length="258" mass="28738">MIAFRIVKTAFMNIFVDFPQTLRIFGLPIILAAAYFATLFYVAQSSPMLIRQGYFLALTIVVLGCLALWATVNFHRHILLDEKFGWLPRPHWMEMLRYLMLMIPMVILLAIIGFLLTMATSGFVMRLVMHGDGIAGPILIGAIYSVLLGTIGLRFYAALPAEAIGESYAFSFRNGHNVLLDIFLVTVLLTLLQVAWSFVELWMIHGNLSPMGNQTSPSPFAVGAVFVYQLVVAVLSAVFGISLLTTIYGHYSGRRPVR</sequence>
<gene>
    <name evidence="3" type="ORF">JHX88_08250</name>
    <name evidence="2" type="ORF">SAMN05421772_107162</name>
</gene>
<feature type="transmembrane region" description="Helical" evidence="1">
    <location>
        <begin position="54"/>
        <end position="74"/>
    </location>
</feature>
<dbReference type="Proteomes" id="UP000186216">
    <property type="component" value="Unassembled WGS sequence"/>
</dbReference>
<dbReference type="EMBL" id="CP067140">
    <property type="protein sequence ID" value="WCR04694.1"/>
    <property type="molecule type" value="Genomic_DNA"/>
</dbReference>
<evidence type="ECO:0000313" key="4">
    <source>
        <dbReference type="Proteomes" id="UP000186216"/>
    </source>
</evidence>
<evidence type="ECO:0000256" key="1">
    <source>
        <dbReference type="SAM" id="Phobius"/>
    </source>
</evidence>
<evidence type="ECO:0000313" key="3">
    <source>
        <dbReference type="EMBL" id="WCR04694.1"/>
    </source>
</evidence>
<accession>A0AA45W4W6</accession>
<reference evidence="2 4" key="1">
    <citation type="submission" date="2017-01" db="EMBL/GenBank/DDBJ databases">
        <authorList>
            <person name="Varghese N."/>
            <person name="Submissions S."/>
        </authorList>
    </citation>
    <scope>NUCLEOTIDE SEQUENCE [LARGE SCALE GENOMIC DNA]</scope>
    <source>
        <strain evidence="2 4">DSM 18447</strain>
    </source>
</reference>
<dbReference type="AlphaFoldDB" id="A0AA45W4W6"/>
<dbReference type="EMBL" id="FTOU01000007">
    <property type="protein sequence ID" value="SIS88517.1"/>
    <property type="molecule type" value="Genomic_DNA"/>
</dbReference>